<dbReference type="SMART" id="SM00066">
    <property type="entry name" value="GAL4"/>
    <property type="match status" value="1"/>
</dbReference>
<dbReference type="GO" id="GO:0000981">
    <property type="term" value="F:DNA-binding transcription factor activity, RNA polymerase II-specific"/>
    <property type="evidence" value="ECO:0007669"/>
    <property type="project" value="InterPro"/>
</dbReference>
<reference evidence="3 4" key="1">
    <citation type="journal article" date="2018" name="Mol. Biol. Evol.">
        <title>Broad Genomic Sampling Reveals a Smut Pathogenic Ancestry of the Fungal Clade Ustilaginomycotina.</title>
        <authorList>
            <person name="Kijpornyongpan T."/>
            <person name="Mondo S.J."/>
            <person name="Barry K."/>
            <person name="Sandor L."/>
            <person name="Lee J."/>
            <person name="Lipzen A."/>
            <person name="Pangilinan J."/>
            <person name="LaButti K."/>
            <person name="Hainaut M."/>
            <person name="Henrissat B."/>
            <person name="Grigoriev I.V."/>
            <person name="Spatafora J.W."/>
            <person name="Aime M.C."/>
        </authorList>
    </citation>
    <scope>NUCLEOTIDE SEQUENCE [LARGE SCALE GENOMIC DNA]</scope>
    <source>
        <strain evidence="3 4">MCA 3882</strain>
    </source>
</reference>
<keyword evidence="4" id="KW-1185">Reference proteome</keyword>
<dbReference type="SUPFAM" id="SSF57701">
    <property type="entry name" value="Zn2/Cys6 DNA-binding domain"/>
    <property type="match status" value="1"/>
</dbReference>
<dbReference type="PROSITE" id="PS50048">
    <property type="entry name" value="ZN2_CY6_FUNGAL_2"/>
    <property type="match status" value="1"/>
</dbReference>
<dbReference type="EMBL" id="KZ819607">
    <property type="protein sequence ID" value="PWN31516.1"/>
    <property type="molecule type" value="Genomic_DNA"/>
</dbReference>
<sequence length="626" mass="70165">MTTTYKSTEYISRYGLPRSSLACLACRNAKSKCDGLIPSVIATRPDTANLSEDVRAEVNCSRCARLHLECKWRPCQRNGRPVKKRKLIPENQPQRSSDNETEINSSQDDAMLDSILFSDDSMRMISNLLDNEFILHDQDTLPLSTESHQTHSPAEQMAEIQKRILDASSPAKQYHPMPLSPSTVSTNDALHQGISRFFSGVGLALPLFDSKEELLEEAEYCDALLYTAATLGHALYEGHEGLSCTKMRKEATQKIDASIFLECLMFSPDRHRGIVHLSALTLMIYIAYAMNDTSGLQKYVEQARTAALTLNLYSLGNQNMENTELARKVWWELYVIDCIMDVMTNGNIKRQFDGIRTTIPFPGAAKNDKEIQSVWDLRVRSVSLLAGTFTMFARSKDEERLWTADKIQANIIAEAQGMLLSAMQARMAGDTDCKLNRKLTILFDCLMMLYAGRVHLHRLFWFEDLNLSFASCSFQREKINDLSQNTPAPLGIANGSLIASSVEKIVQSSDSILHLMQMDTDAFFKYNLAQMQSRSNLTNDLLPITSSHWPPIGCCQMVASFGLAVHMASKGAEDELRAQQSVSSIGMAEASLGILTKVWPIAGYYRQELHQFRLLISQTLSTNELS</sequence>
<organism evidence="3 4">
    <name type="scientific">Meira miltonrushii</name>
    <dbReference type="NCBI Taxonomy" id="1280837"/>
    <lineage>
        <taxon>Eukaryota</taxon>
        <taxon>Fungi</taxon>
        <taxon>Dikarya</taxon>
        <taxon>Basidiomycota</taxon>
        <taxon>Ustilaginomycotina</taxon>
        <taxon>Exobasidiomycetes</taxon>
        <taxon>Exobasidiales</taxon>
        <taxon>Brachybasidiaceae</taxon>
        <taxon>Meira</taxon>
    </lineage>
</organism>
<proteinExistence type="predicted"/>
<dbReference type="GeneID" id="37021434"/>
<dbReference type="STRING" id="1280837.A0A316V1U9"/>
<dbReference type="PANTHER" id="PTHR47431">
    <property type="entry name" value="ZN(II)2CYS6 TRANSCRIPTION FACTOR (EUROFUNG)-RELATED"/>
    <property type="match status" value="1"/>
</dbReference>
<accession>A0A316V1U9</accession>
<dbReference type="Proteomes" id="UP000245771">
    <property type="component" value="Unassembled WGS sequence"/>
</dbReference>
<feature type="compositionally biased region" description="Polar residues" evidence="1">
    <location>
        <begin position="91"/>
        <end position="105"/>
    </location>
</feature>
<dbReference type="GO" id="GO:0008270">
    <property type="term" value="F:zinc ion binding"/>
    <property type="evidence" value="ECO:0007669"/>
    <property type="project" value="InterPro"/>
</dbReference>
<gene>
    <name evidence="3" type="ORF">FA14DRAFT_162533</name>
</gene>
<protein>
    <recommendedName>
        <fullName evidence="2">Zn(2)-C6 fungal-type domain-containing protein</fullName>
    </recommendedName>
</protein>
<evidence type="ECO:0000313" key="3">
    <source>
        <dbReference type="EMBL" id="PWN31516.1"/>
    </source>
</evidence>
<dbReference type="OrthoDB" id="2428527at2759"/>
<evidence type="ECO:0000313" key="4">
    <source>
        <dbReference type="Proteomes" id="UP000245771"/>
    </source>
</evidence>
<dbReference type="InterPro" id="IPR036864">
    <property type="entry name" value="Zn2-C6_fun-type_DNA-bd_sf"/>
</dbReference>
<evidence type="ECO:0000259" key="2">
    <source>
        <dbReference type="PROSITE" id="PS50048"/>
    </source>
</evidence>
<feature type="domain" description="Zn(2)-C6 fungal-type" evidence="2">
    <location>
        <begin position="22"/>
        <end position="72"/>
    </location>
</feature>
<dbReference type="AlphaFoldDB" id="A0A316V1U9"/>
<evidence type="ECO:0000256" key="1">
    <source>
        <dbReference type="SAM" id="MobiDB-lite"/>
    </source>
</evidence>
<dbReference type="Gene3D" id="4.10.240.10">
    <property type="entry name" value="Zn(2)-C6 fungal-type DNA-binding domain"/>
    <property type="match status" value="1"/>
</dbReference>
<dbReference type="PANTHER" id="PTHR47431:SF1">
    <property type="entry name" value="ZN(II)2CYS6 TRANSCRIPTION FACTOR (EUROFUNG)"/>
    <property type="match status" value="1"/>
</dbReference>
<dbReference type="InParanoid" id="A0A316V1U9"/>
<dbReference type="RefSeq" id="XP_025351818.1">
    <property type="nucleotide sequence ID" value="XM_025499653.1"/>
</dbReference>
<dbReference type="CDD" id="cd12148">
    <property type="entry name" value="fungal_TF_MHR"/>
    <property type="match status" value="1"/>
</dbReference>
<name>A0A316V1U9_9BASI</name>
<dbReference type="CDD" id="cd00067">
    <property type="entry name" value="GAL4"/>
    <property type="match status" value="1"/>
</dbReference>
<feature type="region of interest" description="Disordered" evidence="1">
    <location>
        <begin position="83"/>
        <end position="105"/>
    </location>
</feature>
<dbReference type="InterPro" id="IPR001138">
    <property type="entry name" value="Zn2Cys6_DnaBD"/>
</dbReference>